<dbReference type="STRING" id="463014.BAU07_18865"/>
<dbReference type="RefSeq" id="WP_066660859.1">
    <property type="nucleotide sequence ID" value="NZ_CBCSCL010000012.1"/>
</dbReference>
<organism evidence="1 2">
    <name type="scientific">Bordetella flabilis</name>
    <dbReference type="NCBI Taxonomy" id="463014"/>
    <lineage>
        <taxon>Bacteria</taxon>
        <taxon>Pseudomonadati</taxon>
        <taxon>Pseudomonadota</taxon>
        <taxon>Betaproteobacteria</taxon>
        <taxon>Burkholderiales</taxon>
        <taxon>Alcaligenaceae</taxon>
        <taxon>Bordetella</taxon>
    </lineage>
</organism>
<dbReference type="KEGG" id="bfz:BAU07_18865"/>
<gene>
    <name evidence="1" type="ORF">BAU07_18865</name>
</gene>
<dbReference type="AlphaFoldDB" id="A0A193GFS1"/>
<proteinExistence type="predicted"/>
<dbReference type="OrthoDB" id="9204735at2"/>
<dbReference type="EMBL" id="CP016172">
    <property type="protein sequence ID" value="ANN78907.1"/>
    <property type="molecule type" value="Genomic_DNA"/>
</dbReference>
<keyword evidence="2" id="KW-1185">Reference proteome</keyword>
<sequence>MSKQIGPSFLDELRLAGVSDWRFVWFPDGTINFDDQMPQEARQEVLSVYDAHVPVDLNVVKRDQVALINAAAQSAIDDIMSVYPDFERLTWATQADEARAWQAAAEEDRVPALVPWCANAAANRLDTEGNPMPLSEFMARVSAKADAYKTLSSQIAGKRQSYEDAISAATTVQAVKVIVWE</sequence>
<evidence type="ECO:0000313" key="1">
    <source>
        <dbReference type="EMBL" id="ANN78907.1"/>
    </source>
</evidence>
<reference evidence="1 2" key="1">
    <citation type="submission" date="2016-06" db="EMBL/GenBank/DDBJ databases">
        <title>Complete genome sequences of Bordetella bronchialis and Bordetella flabilis.</title>
        <authorList>
            <person name="LiPuma J.J."/>
            <person name="Spilker T."/>
        </authorList>
    </citation>
    <scope>NUCLEOTIDE SEQUENCE [LARGE SCALE GENOMIC DNA]</scope>
    <source>
        <strain evidence="1 2">AU10664</strain>
    </source>
</reference>
<protein>
    <recommendedName>
        <fullName evidence="3">DUF4376 domain-containing protein</fullName>
    </recommendedName>
</protein>
<evidence type="ECO:0000313" key="2">
    <source>
        <dbReference type="Proteomes" id="UP000091926"/>
    </source>
</evidence>
<evidence type="ECO:0008006" key="3">
    <source>
        <dbReference type="Google" id="ProtNLM"/>
    </source>
</evidence>
<name>A0A193GFS1_9BORD</name>
<accession>A0A193GFS1</accession>
<dbReference type="Proteomes" id="UP000091926">
    <property type="component" value="Chromosome"/>
</dbReference>